<gene>
    <name evidence="10" type="primary">LOC108566832</name>
</gene>
<dbReference type="Proteomes" id="UP000695000">
    <property type="component" value="Unplaced"/>
</dbReference>
<keyword evidence="4 7" id="KW-0808">Transferase</keyword>
<keyword evidence="6" id="KW-0009">Actin-binding</keyword>
<keyword evidence="9" id="KW-1185">Reference proteome</keyword>
<dbReference type="InterPro" id="IPR025785">
    <property type="entry name" value="SETD3"/>
</dbReference>
<evidence type="ECO:0000256" key="6">
    <source>
        <dbReference type="ARBA" id="ARBA00023203"/>
    </source>
</evidence>
<dbReference type="SUPFAM" id="SSF81822">
    <property type="entry name" value="RuBisCo LSMT C-terminal, substrate-binding domain"/>
    <property type="match status" value="1"/>
</dbReference>
<comment type="subcellular location">
    <subcellularLocation>
        <location evidence="1">Cytoplasm</location>
    </subcellularLocation>
</comment>
<dbReference type="Gene3D" id="3.90.1420.10">
    <property type="entry name" value="Rubisco LSMT, substrate-binding domain"/>
    <property type="match status" value="1"/>
</dbReference>
<evidence type="ECO:0000256" key="5">
    <source>
        <dbReference type="ARBA" id="ARBA00022691"/>
    </source>
</evidence>
<dbReference type="Gene3D" id="3.90.1410.10">
    <property type="entry name" value="set domain protein methyltransferase, domain 1"/>
    <property type="match status" value="1"/>
</dbReference>
<dbReference type="Pfam" id="PF09273">
    <property type="entry name" value="Rubis-subs-bind"/>
    <property type="match status" value="1"/>
</dbReference>
<dbReference type="EC" id="2.1.1.85" evidence="7"/>
<evidence type="ECO:0000313" key="9">
    <source>
        <dbReference type="Proteomes" id="UP000695000"/>
    </source>
</evidence>
<dbReference type="PROSITE" id="PS51565">
    <property type="entry name" value="SAM_MT85_SETD3"/>
    <property type="match status" value="1"/>
</dbReference>
<evidence type="ECO:0000259" key="8">
    <source>
        <dbReference type="PROSITE" id="PS50280"/>
    </source>
</evidence>
<comment type="similarity">
    <text evidence="7">Belongs to the class V-like SAM-binding methyltransferase superfamily. SETD3 actin-histidine methyltransferase family.</text>
</comment>
<feature type="domain" description="SET" evidence="8">
    <location>
        <begin position="92"/>
        <end position="312"/>
    </location>
</feature>
<dbReference type="GeneID" id="108566832"/>
<keyword evidence="5 7" id="KW-0949">S-adenosyl-L-methionine</keyword>
<accession>A0ABM1N6E5</accession>
<evidence type="ECO:0000256" key="4">
    <source>
        <dbReference type="ARBA" id="ARBA00022679"/>
    </source>
</evidence>
<dbReference type="InterPro" id="IPR050600">
    <property type="entry name" value="SETD3_SETD6_MTase"/>
</dbReference>
<dbReference type="CDD" id="cd19176">
    <property type="entry name" value="SET_SETD3"/>
    <property type="match status" value="1"/>
</dbReference>
<dbReference type="InterPro" id="IPR036464">
    <property type="entry name" value="Rubisco_LSMT_subst-bd_sf"/>
</dbReference>
<comment type="catalytic activity">
    <reaction evidence="7">
        <text>L-histidyl-[protein] + S-adenosyl-L-methionine = N(tele)-methyl-L-histidyl-[protein] + S-adenosyl-L-homocysteine + H(+)</text>
        <dbReference type="Rhea" id="RHEA:19369"/>
        <dbReference type="Rhea" id="RHEA-COMP:9745"/>
        <dbReference type="Rhea" id="RHEA-COMP:11600"/>
        <dbReference type="ChEBI" id="CHEBI:15378"/>
        <dbReference type="ChEBI" id="CHEBI:16367"/>
        <dbReference type="ChEBI" id="CHEBI:29979"/>
        <dbReference type="ChEBI" id="CHEBI:57856"/>
        <dbReference type="ChEBI" id="CHEBI:59789"/>
        <dbReference type="EC" id="2.1.1.85"/>
    </reaction>
</comment>
<keyword evidence="2" id="KW-0963">Cytoplasm</keyword>
<name>A0ABM1N6E5_NICVS</name>
<dbReference type="PANTHER" id="PTHR13271:SF47">
    <property type="entry name" value="ACTIN-HISTIDINE N-METHYLTRANSFERASE"/>
    <property type="match status" value="1"/>
</dbReference>
<evidence type="ECO:0000256" key="1">
    <source>
        <dbReference type="ARBA" id="ARBA00004496"/>
    </source>
</evidence>
<evidence type="ECO:0000256" key="3">
    <source>
        <dbReference type="ARBA" id="ARBA00022603"/>
    </source>
</evidence>
<proteinExistence type="inferred from homology"/>
<protein>
    <recommendedName>
        <fullName evidence="7">protein-histidine N-methyltransferase</fullName>
        <ecNumber evidence="7">2.1.1.85</ecNumber>
    </recommendedName>
</protein>
<dbReference type="InterPro" id="IPR015353">
    <property type="entry name" value="Rubisco_LSMT_subst-bd"/>
</dbReference>
<dbReference type="PROSITE" id="PS50280">
    <property type="entry name" value="SET"/>
    <property type="match status" value="1"/>
</dbReference>
<evidence type="ECO:0000256" key="7">
    <source>
        <dbReference type="PROSITE-ProRule" id="PRU00898"/>
    </source>
</evidence>
<dbReference type="SUPFAM" id="SSF82199">
    <property type="entry name" value="SET domain"/>
    <property type="match status" value="1"/>
</dbReference>
<dbReference type="Pfam" id="PF00856">
    <property type="entry name" value="SET"/>
    <property type="match status" value="1"/>
</dbReference>
<dbReference type="InterPro" id="IPR001214">
    <property type="entry name" value="SET_dom"/>
</dbReference>
<organism evidence="9 10">
    <name type="scientific">Nicrophorus vespilloides</name>
    <name type="common">Boreal carrion beetle</name>
    <dbReference type="NCBI Taxonomy" id="110193"/>
    <lineage>
        <taxon>Eukaryota</taxon>
        <taxon>Metazoa</taxon>
        <taxon>Ecdysozoa</taxon>
        <taxon>Arthropoda</taxon>
        <taxon>Hexapoda</taxon>
        <taxon>Insecta</taxon>
        <taxon>Pterygota</taxon>
        <taxon>Neoptera</taxon>
        <taxon>Endopterygota</taxon>
        <taxon>Coleoptera</taxon>
        <taxon>Polyphaga</taxon>
        <taxon>Staphyliniformia</taxon>
        <taxon>Silphidae</taxon>
        <taxon>Nicrophorinae</taxon>
        <taxon>Nicrophorus</taxon>
    </lineage>
</organism>
<dbReference type="PANTHER" id="PTHR13271">
    <property type="entry name" value="UNCHARACTERIZED PUTATIVE METHYLTRANSFERASE"/>
    <property type="match status" value="1"/>
</dbReference>
<sequence>MGRKSQSKHNKPRPNLNNKQQKLSELVDQLLRVTVKTPHANVTKELEAHKEIFALTEKINELEANEICTNRTDGAALEAFKVWLKDNGAKFDGTSIAHFEGYDLGLKTEVDIVEGSLIIAIPRKIMLTLDSAMHTTLAPLLEKDAILKNMPNVVLAMFLLVEKFKEDSFWKPYIDVLPNNYSTVLYYDYLELEELIGSPNLKLALKQIKSICRQYAYFYKLIHTSEESVCLGLRGKFSFKQYCWAVSTVMTRQNTIPSEDKAEMTSALIPLWDFCNHTNGNISTDYNPMEDRSECLAVRDFKKGEQLFIFYGARTNSDLFIHNGFVYEENEHDGFALSLGISQSDPLREKRAILLEKLLINPNSTFYLNNGQQPIIGELLAFLRVFNMNEDQLQHWIESDKCADLQCLDCALDTVLEKKTWSFLQIRIKLLLAAYKTTLEDDEKRLAANILKPNRKLAIRMRVTEKKILKTVLDYVEQCIKQ</sequence>
<evidence type="ECO:0000313" key="10">
    <source>
        <dbReference type="RefSeq" id="XP_017782395.1"/>
    </source>
</evidence>
<dbReference type="InterPro" id="IPR046341">
    <property type="entry name" value="SET_dom_sf"/>
</dbReference>
<evidence type="ECO:0000256" key="2">
    <source>
        <dbReference type="ARBA" id="ARBA00022490"/>
    </source>
</evidence>
<keyword evidence="3 7" id="KW-0489">Methyltransferase</keyword>
<reference evidence="10" key="1">
    <citation type="submission" date="2025-08" db="UniProtKB">
        <authorList>
            <consortium name="RefSeq"/>
        </authorList>
    </citation>
    <scope>IDENTIFICATION</scope>
    <source>
        <tissue evidence="10">Whole Larva</tissue>
    </source>
</reference>
<dbReference type="InterPro" id="IPR044428">
    <property type="entry name" value="SETD3_SET"/>
</dbReference>
<dbReference type="RefSeq" id="XP_017782395.1">
    <property type="nucleotide sequence ID" value="XM_017926906.1"/>
</dbReference>